<proteinExistence type="inferred from homology"/>
<dbReference type="Pfam" id="PF01337">
    <property type="entry name" value="Barstar"/>
    <property type="match status" value="1"/>
</dbReference>
<dbReference type="EMBL" id="CCRK01000026">
    <property type="protein sequence ID" value="CDZ54776.1"/>
    <property type="molecule type" value="Genomic_DNA"/>
</dbReference>
<evidence type="ECO:0000256" key="1">
    <source>
        <dbReference type="ARBA" id="ARBA00006845"/>
    </source>
</evidence>
<dbReference type="Proteomes" id="UP000039660">
    <property type="component" value="Unassembled WGS sequence"/>
</dbReference>
<evidence type="ECO:0000313" key="3">
    <source>
        <dbReference type="EMBL" id="CDZ54776.1"/>
    </source>
</evidence>
<dbReference type="RefSeq" id="WP_046638384.1">
    <property type="nucleotide sequence ID" value="NZ_CCRK01000026.1"/>
</dbReference>
<accession>A0A0T7H5F6</accession>
<gene>
    <name evidence="3" type="ORF">NGAL_HAMBI1189_56780</name>
</gene>
<evidence type="ECO:0000259" key="2">
    <source>
        <dbReference type="Pfam" id="PF01337"/>
    </source>
</evidence>
<feature type="domain" description="Barstar (barnase inhibitor)" evidence="2">
    <location>
        <begin position="24"/>
        <end position="107"/>
    </location>
</feature>
<dbReference type="InterPro" id="IPR000468">
    <property type="entry name" value="Barstar"/>
</dbReference>
<name>A0A0T7H5F6_NEOGA</name>
<evidence type="ECO:0000313" key="4">
    <source>
        <dbReference type="Proteomes" id="UP000039660"/>
    </source>
</evidence>
<comment type="similarity">
    <text evidence="1">Belongs to the barstar family.</text>
</comment>
<dbReference type="InterPro" id="IPR035905">
    <property type="entry name" value="Barstar-like_sf"/>
</dbReference>
<dbReference type="SUPFAM" id="SSF52038">
    <property type="entry name" value="Barstar-related"/>
    <property type="match status" value="1"/>
</dbReference>
<reference evidence="3 4" key="1">
    <citation type="submission" date="2014-08" db="EMBL/GenBank/DDBJ databases">
        <authorList>
            <person name="Chen Y.-H."/>
        </authorList>
    </citation>
    <scope>NUCLEOTIDE SEQUENCE [LARGE SCALE GENOMIC DNA]</scope>
</reference>
<sequence length="143" mass="16071">MIQCTADGDALSRRISATSDCVQPREIDFHGCTKEEDLFAAVIRGLSMPYSQLNWDGFDEAMCDLSWIETGSINIVILNGVFLYRHNPNLFQRFVSSLDAIGAEWAKPVTEGESWDRPPRALHVLFSSDRKSDLPLPLLDINL</sequence>
<dbReference type="AlphaFoldDB" id="A0A0T7H5F6"/>
<organism evidence="3 4">
    <name type="scientific">Neorhizobium galegae bv. officinalis</name>
    <dbReference type="NCBI Taxonomy" id="323656"/>
    <lineage>
        <taxon>Bacteria</taxon>
        <taxon>Pseudomonadati</taxon>
        <taxon>Pseudomonadota</taxon>
        <taxon>Alphaproteobacteria</taxon>
        <taxon>Hyphomicrobiales</taxon>
        <taxon>Rhizobiaceae</taxon>
        <taxon>Rhizobium/Agrobacterium group</taxon>
        <taxon>Neorhizobium</taxon>
    </lineage>
</organism>
<protein>
    <recommendedName>
        <fullName evidence="2">Barstar (barnase inhibitor) domain-containing protein</fullName>
    </recommendedName>
</protein>